<proteinExistence type="predicted"/>
<evidence type="ECO:0000313" key="1">
    <source>
        <dbReference type="EMBL" id="JAE17474.1"/>
    </source>
</evidence>
<dbReference type="EMBL" id="GBRH01180422">
    <property type="protein sequence ID" value="JAE17474.1"/>
    <property type="molecule type" value="Transcribed_RNA"/>
</dbReference>
<organism evidence="1">
    <name type="scientific">Arundo donax</name>
    <name type="common">Giant reed</name>
    <name type="synonym">Donax arundinaceus</name>
    <dbReference type="NCBI Taxonomy" id="35708"/>
    <lineage>
        <taxon>Eukaryota</taxon>
        <taxon>Viridiplantae</taxon>
        <taxon>Streptophyta</taxon>
        <taxon>Embryophyta</taxon>
        <taxon>Tracheophyta</taxon>
        <taxon>Spermatophyta</taxon>
        <taxon>Magnoliopsida</taxon>
        <taxon>Liliopsida</taxon>
        <taxon>Poales</taxon>
        <taxon>Poaceae</taxon>
        <taxon>PACMAD clade</taxon>
        <taxon>Arundinoideae</taxon>
        <taxon>Arundineae</taxon>
        <taxon>Arundo</taxon>
    </lineage>
</organism>
<reference evidence="1" key="2">
    <citation type="journal article" date="2015" name="Data Brief">
        <title>Shoot transcriptome of the giant reed, Arundo donax.</title>
        <authorList>
            <person name="Barrero R.A."/>
            <person name="Guerrero F.D."/>
            <person name="Moolhuijzen P."/>
            <person name="Goolsby J.A."/>
            <person name="Tidwell J."/>
            <person name="Bellgard S.E."/>
            <person name="Bellgard M.I."/>
        </authorList>
    </citation>
    <scope>NUCLEOTIDE SEQUENCE</scope>
    <source>
        <tissue evidence="1">Shoot tissue taken approximately 20 cm above the soil surface</tissue>
    </source>
</reference>
<name>A0A0A9G1V8_ARUDO</name>
<sequence length="40" mass="4154">MAAVGSGAAVACSRNCPKRSPRAALKLLLPFSGQAQRRRG</sequence>
<dbReference type="AlphaFoldDB" id="A0A0A9G1V8"/>
<reference evidence="1" key="1">
    <citation type="submission" date="2014-09" db="EMBL/GenBank/DDBJ databases">
        <authorList>
            <person name="Magalhaes I.L.F."/>
            <person name="Oliveira U."/>
            <person name="Santos F.R."/>
            <person name="Vidigal T.H.D.A."/>
            <person name="Brescovit A.D."/>
            <person name="Santos A.J."/>
        </authorList>
    </citation>
    <scope>NUCLEOTIDE SEQUENCE</scope>
    <source>
        <tissue evidence="1">Shoot tissue taken approximately 20 cm above the soil surface</tissue>
    </source>
</reference>
<accession>A0A0A9G1V8</accession>
<protein>
    <submittedName>
        <fullName evidence="1">Uncharacterized protein</fullName>
    </submittedName>
</protein>